<name>A0ACC1S8V6_9HYPO</name>
<dbReference type="EMBL" id="JANRMS010000781">
    <property type="protein sequence ID" value="KAJ3534465.1"/>
    <property type="molecule type" value="Genomic_DNA"/>
</dbReference>
<proteinExistence type="predicted"/>
<organism evidence="1 2">
    <name type="scientific">Fusarium decemcellulare</name>
    <dbReference type="NCBI Taxonomy" id="57161"/>
    <lineage>
        <taxon>Eukaryota</taxon>
        <taxon>Fungi</taxon>
        <taxon>Dikarya</taxon>
        <taxon>Ascomycota</taxon>
        <taxon>Pezizomycotina</taxon>
        <taxon>Sordariomycetes</taxon>
        <taxon>Hypocreomycetidae</taxon>
        <taxon>Hypocreales</taxon>
        <taxon>Nectriaceae</taxon>
        <taxon>Fusarium</taxon>
        <taxon>Fusarium decemcellulare species complex</taxon>
    </lineage>
</organism>
<reference evidence="1" key="1">
    <citation type="submission" date="2022-08" db="EMBL/GenBank/DDBJ databases">
        <title>Genome Sequence of Fusarium decemcellulare.</title>
        <authorList>
            <person name="Buettner E."/>
        </authorList>
    </citation>
    <scope>NUCLEOTIDE SEQUENCE</scope>
    <source>
        <strain evidence="1">Babe19</strain>
    </source>
</reference>
<accession>A0ACC1S8V6</accession>
<dbReference type="Proteomes" id="UP001148629">
    <property type="component" value="Unassembled WGS sequence"/>
</dbReference>
<evidence type="ECO:0000313" key="1">
    <source>
        <dbReference type="EMBL" id="KAJ3534465.1"/>
    </source>
</evidence>
<protein>
    <submittedName>
        <fullName evidence="1">Uncharacterized protein</fullName>
    </submittedName>
</protein>
<keyword evidence="2" id="KW-1185">Reference proteome</keyword>
<comment type="caution">
    <text evidence="1">The sequence shown here is derived from an EMBL/GenBank/DDBJ whole genome shotgun (WGS) entry which is preliminary data.</text>
</comment>
<evidence type="ECO:0000313" key="2">
    <source>
        <dbReference type="Proteomes" id="UP001148629"/>
    </source>
</evidence>
<gene>
    <name evidence="1" type="ORF">NM208_g7524</name>
</gene>
<sequence length="950" mass="104396">MSTPKGTILLTGANGGLGSAMVTDILKKPELASNYTGVYTVRKAATASHLNKVLSTGPKSHKHEVVDLDLGSLASIRKVAAEINRRVGAKELPPIRALILNAAYQDHEELNMTSDGYEITWQVNYLANQLLALLLLQSMDKEAGRILIIGSWSHDIDDLRNNTNGEPYKGYDTLFPGAEELAKGKWSGPETEGGWFTGYRRYGASKLCAVMLMHELAERLGRDPELSGLSVVGLDPGAMGSGLTRRGSFFLFKFLVQWILPIIAPIAVKLNPNATFRPLWKSARDALRLCFEVDVPAGKLLYLNGTDELETAKEARDGAKRKALWAYGLEAAQIKQGDTLLQDWHHCDSDADERMPAMWDSLKTATGPGASVHQLPPPELKKRAFLRTQTGPLPLNKSTSSLNKGRNGSRDNNDDDRAYWQNDFDNRLNGLGIQNGPFKYEIRRGKTVPQPDVSGQRQLGAVLGGIIGRRHVVLAQQINHDMGIHPKRLDIGGRDGVDPMELQAVMAPTGDQQPTANDMDKTGSPPLDSDDLRVRAPAHNPPPRNPRRLQPKDEAPWRPTSSVYGEEDDSSRHSRHHDHQQQQHHHRKTSRSKAPAKDMYGRPSAIEISPPSSPEFDASRNGPHSEDVSPIDESPDASQVDLLRDARSTTSPQHPRSQIPTLRRERTRDQDHRPSRLRESKSIDQLQEEQKHLVKHPWDETSGHHPPPNKPQQGFGLTTTVTGPQTSRSPNPPSSFGQRMRKFARGRPEPVDSRPPWNGASGRAPLVEPVRDDPSVAPLNLQRRVSKRVGLGGGVSSETPNGAATTVRRLLPSRSNQKLKEASKTPSPEPTSQATTSHAYPSPPYSNSPPVASHPARPSHAMPLLSPNRMPDQQKAIKRKPSPSARTSGASFTSSVYSAQTDQTVSVQTPLLDTLEPTSLTTPEDSLGTAPFTFQRDDMQHGCPRNSPPI</sequence>